<evidence type="ECO:0000313" key="5">
    <source>
        <dbReference type="Proteomes" id="UP001314170"/>
    </source>
</evidence>
<accession>A0AAV1R4T8</accession>
<evidence type="ECO:0000313" key="4">
    <source>
        <dbReference type="EMBL" id="CAK7329021.1"/>
    </source>
</evidence>
<dbReference type="Gene3D" id="1.25.40.10">
    <property type="entry name" value="Tetratricopeptide repeat domain"/>
    <property type="match status" value="1"/>
</dbReference>
<sequence length="110" mass="12456">MVSYNSIILVLGLHFLASKGFEMFEEILQKGFKPDQATFSVNLSAVDNFNNSCSISCFHIVMNNDNSDDNNKNKNIDDNDDITNNSFANITFMETEFCKRAVMRVLDVIT</sequence>
<reference evidence="4 5" key="1">
    <citation type="submission" date="2024-01" db="EMBL/GenBank/DDBJ databases">
        <authorList>
            <person name="Waweru B."/>
        </authorList>
    </citation>
    <scope>NUCLEOTIDE SEQUENCE [LARGE SCALE GENOMIC DNA]</scope>
</reference>
<evidence type="ECO:0000256" key="1">
    <source>
        <dbReference type="ARBA" id="ARBA00022737"/>
    </source>
</evidence>
<keyword evidence="5" id="KW-1185">Reference proteome</keyword>
<proteinExistence type="predicted"/>
<keyword evidence="1" id="KW-0677">Repeat</keyword>
<evidence type="ECO:0000256" key="2">
    <source>
        <dbReference type="PROSITE-ProRule" id="PRU00708"/>
    </source>
</evidence>
<dbReference type="EMBL" id="CAWUPB010000905">
    <property type="protein sequence ID" value="CAK7329021.1"/>
    <property type="molecule type" value="Genomic_DNA"/>
</dbReference>
<keyword evidence="3" id="KW-0732">Signal</keyword>
<gene>
    <name evidence="4" type="ORF">DCAF_LOCUS6768</name>
</gene>
<comment type="caution">
    <text evidence="4">The sequence shown here is derived from an EMBL/GenBank/DDBJ whole genome shotgun (WGS) entry which is preliminary data.</text>
</comment>
<feature type="repeat" description="PPR" evidence="2">
    <location>
        <begin position="1"/>
        <end position="34"/>
    </location>
</feature>
<protein>
    <submittedName>
        <fullName evidence="4">Uncharacterized protein</fullName>
    </submittedName>
</protein>
<dbReference type="AlphaFoldDB" id="A0AAV1R4T8"/>
<organism evidence="4 5">
    <name type="scientific">Dovyalis caffra</name>
    <dbReference type="NCBI Taxonomy" id="77055"/>
    <lineage>
        <taxon>Eukaryota</taxon>
        <taxon>Viridiplantae</taxon>
        <taxon>Streptophyta</taxon>
        <taxon>Embryophyta</taxon>
        <taxon>Tracheophyta</taxon>
        <taxon>Spermatophyta</taxon>
        <taxon>Magnoliopsida</taxon>
        <taxon>eudicotyledons</taxon>
        <taxon>Gunneridae</taxon>
        <taxon>Pentapetalae</taxon>
        <taxon>rosids</taxon>
        <taxon>fabids</taxon>
        <taxon>Malpighiales</taxon>
        <taxon>Salicaceae</taxon>
        <taxon>Flacourtieae</taxon>
        <taxon>Dovyalis</taxon>
    </lineage>
</organism>
<feature type="signal peptide" evidence="3">
    <location>
        <begin position="1"/>
        <end position="20"/>
    </location>
</feature>
<dbReference type="Proteomes" id="UP001314170">
    <property type="component" value="Unassembled WGS sequence"/>
</dbReference>
<evidence type="ECO:0000256" key="3">
    <source>
        <dbReference type="SAM" id="SignalP"/>
    </source>
</evidence>
<dbReference type="InterPro" id="IPR011990">
    <property type="entry name" value="TPR-like_helical_dom_sf"/>
</dbReference>
<name>A0AAV1R4T8_9ROSI</name>
<dbReference type="InterPro" id="IPR002885">
    <property type="entry name" value="PPR_rpt"/>
</dbReference>
<feature type="chain" id="PRO_5043348408" evidence="3">
    <location>
        <begin position="21"/>
        <end position="110"/>
    </location>
</feature>
<dbReference type="PROSITE" id="PS51375">
    <property type="entry name" value="PPR"/>
    <property type="match status" value="1"/>
</dbReference>